<feature type="compositionally biased region" description="Polar residues" evidence="1">
    <location>
        <begin position="1"/>
        <end position="10"/>
    </location>
</feature>
<proteinExistence type="predicted"/>
<evidence type="ECO:0000256" key="1">
    <source>
        <dbReference type="SAM" id="MobiDB-lite"/>
    </source>
</evidence>
<feature type="compositionally biased region" description="Low complexity" evidence="1">
    <location>
        <begin position="127"/>
        <end position="174"/>
    </location>
</feature>
<name>A0AAD7AQ10_9AGAR</name>
<evidence type="ECO:0000313" key="3">
    <source>
        <dbReference type="EMBL" id="KAJ7364860.1"/>
    </source>
</evidence>
<feature type="region of interest" description="Disordered" evidence="1">
    <location>
        <begin position="82"/>
        <end position="181"/>
    </location>
</feature>
<feature type="transmembrane region" description="Helical" evidence="2">
    <location>
        <begin position="189"/>
        <end position="215"/>
    </location>
</feature>
<dbReference type="AlphaFoldDB" id="A0AAD7AQ10"/>
<evidence type="ECO:0000313" key="4">
    <source>
        <dbReference type="Proteomes" id="UP001218218"/>
    </source>
</evidence>
<dbReference type="PANTHER" id="PTHR16861:SF4">
    <property type="entry name" value="SH3 DOMAIN PROTEIN (AFU_ORTHOLOGUE AFUA_1G13610)"/>
    <property type="match status" value="1"/>
</dbReference>
<dbReference type="Proteomes" id="UP001218218">
    <property type="component" value="Unassembled WGS sequence"/>
</dbReference>
<keyword evidence="2" id="KW-0812">Transmembrane</keyword>
<keyword evidence="2" id="KW-0472">Membrane</keyword>
<feature type="compositionally biased region" description="Polar residues" evidence="1">
    <location>
        <begin position="42"/>
        <end position="59"/>
    </location>
</feature>
<comment type="caution">
    <text evidence="3">The sequence shown here is derived from an EMBL/GenBank/DDBJ whole genome shotgun (WGS) entry which is preliminary data.</text>
</comment>
<dbReference type="EMBL" id="JARIHO010000003">
    <property type="protein sequence ID" value="KAJ7364860.1"/>
    <property type="molecule type" value="Genomic_DNA"/>
</dbReference>
<organism evidence="3 4">
    <name type="scientific">Mycena albidolilacea</name>
    <dbReference type="NCBI Taxonomy" id="1033008"/>
    <lineage>
        <taxon>Eukaryota</taxon>
        <taxon>Fungi</taxon>
        <taxon>Dikarya</taxon>
        <taxon>Basidiomycota</taxon>
        <taxon>Agaricomycotina</taxon>
        <taxon>Agaricomycetes</taxon>
        <taxon>Agaricomycetidae</taxon>
        <taxon>Agaricales</taxon>
        <taxon>Marasmiineae</taxon>
        <taxon>Mycenaceae</taxon>
        <taxon>Mycena</taxon>
    </lineage>
</organism>
<evidence type="ECO:0000256" key="2">
    <source>
        <dbReference type="SAM" id="Phobius"/>
    </source>
</evidence>
<gene>
    <name evidence="3" type="ORF">DFH08DRAFT_840156</name>
</gene>
<dbReference type="PANTHER" id="PTHR16861">
    <property type="entry name" value="GLYCOPROTEIN 38"/>
    <property type="match status" value="1"/>
</dbReference>
<feature type="region of interest" description="Disordered" evidence="1">
    <location>
        <begin position="1"/>
        <end position="59"/>
    </location>
</feature>
<accession>A0AAD7AQ10</accession>
<keyword evidence="4" id="KW-1185">Reference proteome</keyword>
<protein>
    <submittedName>
        <fullName evidence="3">Uncharacterized protein</fullName>
    </submittedName>
</protein>
<sequence>MGEYVLSSSPRIAGKVPDSTRQRRSFQCPEEDKQGSALTDHGISTTASSGKNGSSSQTILSCTYGRGAEACDYDEDGVFSLGPSTCPDGTPPNPPESTTQVVTQTQIVTETADPPAPPTLTSSSQNSFTSLPPSSAPSSPSSSSTSSTFPSSSASQGSLLPPSSGSVSQTSNTSLPVEGQSTVHSSNSLAAGAIVGISIGVVAVLILAVILALCVRRARRRQRTADLAPESYFIVSPERPTLSTGVAPVSSLLESISTTAQNRQEYLTTQLRVVQKQLEALQAGVGTGGAHLEEAMQQNDALRARIRMLEREMQSQWGLGLTDSPPAYLD</sequence>
<feature type="compositionally biased region" description="Low complexity" evidence="1">
    <location>
        <begin position="98"/>
        <end position="111"/>
    </location>
</feature>
<keyword evidence="2" id="KW-1133">Transmembrane helix</keyword>
<reference evidence="3" key="1">
    <citation type="submission" date="2023-03" db="EMBL/GenBank/DDBJ databases">
        <title>Massive genome expansion in bonnet fungi (Mycena s.s.) driven by repeated elements and novel gene families across ecological guilds.</title>
        <authorList>
            <consortium name="Lawrence Berkeley National Laboratory"/>
            <person name="Harder C.B."/>
            <person name="Miyauchi S."/>
            <person name="Viragh M."/>
            <person name="Kuo A."/>
            <person name="Thoen E."/>
            <person name="Andreopoulos B."/>
            <person name="Lu D."/>
            <person name="Skrede I."/>
            <person name="Drula E."/>
            <person name="Henrissat B."/>
            <person name="Morin E."/>
            <person name="Kohler A."/>
            <person name="Barry K."/>
            <person name="LaButti K."/>
            <person name="Morin E."/>
            <person name="Salamov A."/>
            <person name="Lipzen A."/>
            <person name="Mereny Z."/>
            <person name="Hegedus B."/>
            <person name="Baldrian P."/>
            <person name="Stursova M."/>
            <person name="Weitz H."/>
            <person name="Taylor A."/>
            <person name="Grigoriev I.V."/>
            <person name="Nagy L.G."/>
            <person name="Martin F."/>
            <person name="Kauserud H."/>
        </authorList>
    </citation>
    <scope>NUCLEOTIDE SEQUENCE</scope>
    <source>
        <strain evidence="3">CBHHK002</strain>
    </source>
</reference>